<dbReference type="RefSeq" id="WP_272876577.1">
    <property type="nucleotide sequence ID" value="NZ_FNGL01000003.1"/>
</dbReference>
<comment type="caution">
    <text evidence="1">The sequence shown here is derived from an EMBL/GenBank/DDBJ whole genome shotgun (WGS) entry which is preliminary data.</text>
</comment>
<protein>
    <submittedName>
        <fullName evidence="1">Type III restriction enzyme</fullName>
    </submittedName>
</protein>
<dbReference type="Proteomes" id="UP000198811">
    <property type="component" value="Unassembled WGS sequence"/>
</dbReference>
<accession>A0ABY0QJ67</accession>
<evidence type="ECO:0000313" key="2">
    <source>
        <dbReference type="Proteomes" id="UP000198811"/>
    </source>
</evidence>
<keyword evidence="2" id="KW-1185">Reference proteome</keyword>
<proteinExistence type="predicted"/>
<name>A0ABY0QJ67_CLOCO</name>
<sequence>MKQKLTRTAIPDILKGIKPNAFYLFRRNPEEFILNISKIIN</sequence>
<organism evidence="1 2">
    <name type="scientific">Clostridium cochlearium</name>
    <dbReference type="NCBI Taxonomy" id="1494"/>
    <lineage>
        <taxon>Bacteria</taxon>
        <taxon>Bacillati</taxon>
        <taxon>Bacillota</taxon>
        <taxon>Clostridia</taxon>
        <taxon>Eubacteriales</taxon>
        <taxon>Clostridiaceae</taxon>
        <taxon>Clostridium</taxon>
    </lineage>
</organism>
<dbReference type="EMBL" id="FNGL01000003">
    <property type="protein sequence ID" value="SDK94895.1"/>
    <property type="molecule type" value="Genomic_DNA"/>
</dbReference>
<gene>
    <name evidence="1" type="ORF">SAMN05216497_10315</name>
</gene>
<reference evidence="1 2" key="1">
    <citation type="submission" date="2016-10" db="EMBL/GenBank/DDBJ databases">
        <authorList>
            <person name="Varghese N."/>
            <person name="Submissions S."/>
        </authorList>
    </citation>
    <scope>NUCLEOTIDE SEQUENCE [LARGE SCALE GENOMIC DNA]</scope>
    <source>
        <strain evidence="1 2">NLAE-zl-C224</strain>
    </source>
</reference>
<evidence type="ECO:0000313" key="1">
    <source>
        <dbReference type="EMBL" id="SDK94895.1"/>
    </source>
</evidence>